<evidence type="ECO:0000313" key="1">
    <source>
        <dbReference type="EMBL" id="OKH14827.1"/>
    </source>
</evidence>
<sequence length="213" mass="24457">MQIRTIDKYENIISGRINTSPSAAHFNYLLGENEPWTAFIEVGEPDYKPSYSPGYNFIRRDEETKLLARYTLVSVEDCQPSDDLLKYIADEIDKTLITKIWKCTFSKAVLPDSEQDPDYEKKLYPNSAAIVFCVDGDVVQFKEMLTDSGNANSQWYVDNKWKLRDEGGIVYVAERIEVIDPTSDNTALFQQVSSMCEDILFSQIHKVYFELAT</sequence>
<dbReference type="AlphaFoldDB" id="A0A1U7H1F5"/>
<name>A0A1U7H1F5_9CYAN</name>
<comment type="caution">
    <text evidence="1">The sequence shown here is derived from an EMBL/GenBank/DDBJ whole genome shotgun (WGS) entry which is preliminary data.</text>
</comment>
<gene>
    <name evidence="1" type="ORF">NIES592_08090</name>
</gene>
<protein>
    <submittedName>
        <fullName evidence="1">Uncharacterized protein</fullName>
    </submittedName>
</protein>
<evidence type="ECO:0000313" key="2">
    <source>
        <dbReference type="Proteomes" id="UP000186391"/>
    </source>
</evidence>
<dbReference type="EMBL" id="MRCA01000003">
    <property type="protein sequence ID" value="OKH14827.1"/>
    <property type="molecule type" value="Genomic_DNA"/>
</dbReference>
<dbReference type="Proteomes" id="UP000186391">
    <property type="component" value="Unassembled WGS sequence"/>
</dbReference>
<proteinExistence type="predicted"/>
<reference evidence="1 2" key="1">
    <citation type="submission" date="2016-11" db="EMBL/GenBank/DDBJ databases">
        <title>Draft Genome Sequences of Nine Cyanobacterial Strains from Diverse Habitats.</title>
        <authorList>
            <person name="Zhu T."/>
            <person name="Hou S."/>
            <person name="Lu X."/>
            <person name="Hess W.R."/>
        </authorList>
    </citation>
    <scope>NUCLEOTIDE SEQUENCE [LARGE SCALE GENOMIC DNA]</scope>
    <source>
        <strain evidence="1 2">NIES-592</strain>
    </source>
</reference>
<organism evidence="1 2">
    <name type="scientific">Fischerella major NIES-592</name>
    <dbReference type="NCBI Taxonomy" id="210994"/>
    <lineage>
        <taxon>Bacteria</taxon>
        <taxon>Bacillati</taxon>
        <taxon>Cyanobacteriota</taxon>
        <taxon>Cyanophyceae</taxon>
        <taxon>Nostocales</taxon>
        <taxon>Hapalosiphonaceae</taxon>
        <taxon>Fischerella</taxon>
    </lineage>
</organism>
<keyword evidence="2" id="KW-1185">Reference proteome</keyword>
<dbReference type="RefSeq" id="WP_073555424.1">
    <property type="nucleotide sequence ID" value="NZ_MRCA01000003.1"/>
</dbReference>
<accession>A0A1U7H1F5</accession>